<feature type="domain" description="U-box" evidence="16">
    <location>
        <begin position="1"/>
        <end position="71"/>
    </location>
</feature>
<dbReference type="GO" id="GO:0000398">
    <property type="term" value="P:mRNA splicing, via spliceosome"/>
    <property type="evidence" value="ECO:0007669"/>
    <property type="project" value="InterPro"/>
</dbReference>
<comment type="catalytic activity">
    <reaction evidence="14">
        <text>S-ubiquitinyl-[E2 ubiquitin-conjugating enzyme]-L-cysteine + [acceptor protein]-L-lysine = [E2 ubiquitin-conjugating enzyme]-L-cysteine + N(6)-ubiquitinyl-[acceptor protein]-L-lysine.</text>
        <dbReference type="EC" id="2.3.2.27"/>
    </reaction>
</comment>
<evidence type="ECO:0000313" key="17">
    <source>
        <dbReference type="EMBL" id="ORY86235.1"/>
    </source>
</evidence>
<dbReference type="SMART" id="SM00320">
    <property type="entry name" value="WD40"/>
    <property type="match status" value="2"/>
</dbReference>
<keyword evidence="6 14" id="KW-0808">Transferase</keyword>
<dbReference type="InterPro" id="IPR013083">
    <property type="entry name" value="Znf_RING/FYVE/PHD"/>
</dbReference>
<sequence length="430" mass="46234">MFCAISGEAPQEPVISKVSGSIFERRLLEAYVTEHGTDPTTGEEMQIEQDILPVRVPSIAAPRPPSASSIPALLSLFQTEWDSLALETYGLKQSLHQTRQELSTALYQHDAACRVIARLTKERDEARHALAEVSQNLGTTNGAAAADEAMEDVEEANGSAEQQAESEDAVPAEIRSVVEAYQEKASAGRKKRKVPDDWTTAEALKEAAEAPVDEVAKACLVVPALAAAINKFGRAKNGRKKVALHPTEDFLVAAKADKFLLLKSEDLTEVFSAKVPSPILCATFHPDGHLLGLGCKDGNVYIYHLLSSTIEATFGPTAGPVTSLAFAENGFWLAVTCAKEKDASLWHLGKGTAIMQIPGVDAAQAVSFDGSAQFMAVAGHKGLKMLAYKKPEKTWEAVFEQSGHFEDVAWEGQGKGVVVESKQGFARYGI</sequence>
<keyword evidence="10 14" id="KW-0833">Ubl conjugation pathway</keyword>
<keyword evidence="5 14" id="KW-0507">mRNA processing</keyword>
<evidence type="ECO:0000256" key="13">
    <source>
        <dbReference type="ARBA" id="ARBA00023242"/>
    </source>
</evidence>
<evidence type="ECO:0000259" key="16">
    <source>
        <dbReference type="PROSITE" id="PS51698"/>
    </source>
</evidence>
<dbReference type="GO" id="GO:0061630">
    <property type="term" value="F:ubiquitin protein ligase activity"/>
    <property type="evidence" value="ECO:0007669"/>
    <property type="project" value="UniProtKB-UniRule"/>
</dbReference>
<dbReference type="GO" id="GO:0000974">
    <property type="term" value="C:Prp19 complex"/>
    <property type="evidence" value="ECO:0007669"/>
    <property type="project" value="UniProtKB-UniRule"/>
</dbReference>
<evidence type="ECO:0000256" key="8">
    <source>
        <dbReference type="ARBA" id="ARBA00022737"/>
    </source>
</evidence>
<evidence type="ECO:0000256" key="1">
    <source>
        <dbReference type="ARBA" id="ARBA00004123"/>
    </source>
</evidence>
<comment type="subcellular location">
    <subcellularLocation>
        <location evidence="1 14">Nucleus</location>
    </subcellularLocation>
</comment>
<dbReference type="CDD" id="cd16656">
    <property type="entry name" value="RING-Ubox_PRP19"/>
    <property type="match status" value="1"/>
</dbReference>
<proteinExistence type="inferred from homology"/>
<dbReference type="SMART" id="SM00504">
    <property type="entry name" value="Ubox"/>
    <property type="match status" value="1"/>
</dbReference>
<dbReference type="SUPFAM" id="SSF57850">
    <property type="entry name" value="RING/U-box"/>
    <property type="match status" value="1"/>
</dbReference>
<protein>
    <recommendedName>
        <fullName evidence="14">Pre-mRNA-processing factor 19</fullName>
        <ecNumber evidence="14">2.3.2.27</ecNumber>
    </recommendedName>
</protein>
<name>A0A1Y2FU63_PROLT</name>
<comment type="subunit">
    <text evidence="14">Homotetramer.</text>
</comment>
<evidence type="ECO:0000256" key="4">
    <source>
        <dbReference type="ARBA" id="ARBA00022574"/>
    </source>
</evidence>
<feature type="coiled-coil region" evidence="15">
    <location>
        <begin position="116"/>
        <end position="163"/>
    </location>
</feature>
<dbReference type="PANTHER" id="PTHR43995">
    <property type="entry name" value="PRE-MRNA-PROCESSING FACTOR 19"/>
    <property type="match status" value="1"/>
</dbReference>
<dbReference type="Proteomes" id="UP000193685">
    <property type="component" value="Unassembled WGS sequence"/>
</dbReference>
<dbReference type="GO" id="GO:0005737">
    <property type="term" value="C:cytoplasm"/>
    <property type="evidence" value="ECO:0007669"/>
    <property type="project" value="TreeGrafter"/>
</dbReference>
<keyword evidence="9 14" id="KW-0227">DNA damage</keyword>
<gene>
    <name evidence="17" type="ORF">BCR37DRAFT_391031</name>
</gene>
<keyword evidence="18" id="KW-1185">Reference proteome</keyword>
<dbReference type="InterPro" id="IPR036322">
    <property type="entry name" value="WD40_repeat_dom_sf"/>
</dbReference>
<evidence type="ECO:0000256" key="5">
    <source>
        <dbReference type="ARBA" id="ARBA00022664"/>
    </source>
</evidence>
<dbReference type="InterPro" id="IPR038959">
    <property type="entry name" value="Prp19"/>
</dbReference>
<evidence type="ECO:0000313" key="18">
    <source>
        <dbReference type="Proteomes" id="UP000193685"/>
    </source>
</evidence>
<dbReference type="EC" id="2.3.2.27" evidence="14"/>
<dbReference type="Pfam" id="PF08606">
    <property type="entry name" value="Prp19"/>
    <property type="match status" value="1"/>
</dbReference>
<evidence type="ECO:0000256" key="15">
    <source>
        <dbReference type="SAM" id="Coils"/>
    </source>
</evidence>
<dbReference type="Gene3D" id="2.130.10.10">
    <property type="entry name" value="YVTN repeat-like/Quinoprotein amine dehydrogenase"/>
    <property type="match status" value="1"/>
</dbReference>
<keyword evidence="4" id="KW-0853">WD repeat</keyword>
<dbReference type="SUPFAM" id="SSF50978">
    <property type="entry name" value="WD40 repeat-like"/>
    <property type="match status" value="1"/>
</dbReference>
<dbReference type="InterPro" id="IPR055340">
    <property type="entry name" value="RING-Ubox_PRP19"/>
</dbReference>
<evidence type="ECO:0000256" key="14">
    <source>
        <dbReference type="RuleBase" id="RU367101"/>
    </source>
</evidence>
<evidence type="ECO:0000256" key="3">
    <source>
        <dbReference type="ARBA" id="ARBA00006388"/>
    </source>
</evidence>
<comment type="pathway">
    <text evidence="2 14">Protein modification; protein ubiquitination.</text>
</comment>
<dbReference type="EMBL" id="MCFI01000003">
    <property type="protein sequence ID" value="ORY86235.1"/>
    <property type="molecule type" value="Genomic_DNA"/>
</dbReference>
<dbReference type="GO" id="GO:0070534">
    <property type="term" value="P:protein K63-linked ubiquitination"/>
    <property type="evidence" value="ECO:0007669"/>
    <property type="project" value="UniProtKB-UniRule"/>
</dbReference>
<comment type="caution">
    <text evidence="17">The sequence shown here is derived from an EMBL/GenBank/DDBJ whole genome shotgun (WGS) entry which is preliminary data.</text>
</comment>
<keyword evidence="7 14" id="KW-0747">Spliceosome</keyword>
<dbReference type="OMA" id="PIEDAWE"/>
<dbReference type="InterPro" id="IPR024977">
    <property type="entry name" value="Apc4-like_WD40_dom"/>
</dbReference>
<keyword evidence="15" id="KW-0175">Coiled coil</keyword>
<dbReference type="UniPathway" id="UPA00143"/>
<comment type="function">
    <text evidence="14">Ubiquitin-protein ligase which is mainly involved pre-mRNA splicing and DNA repair. Required for pre-mRNA splicing as component of the spliceosome.</text>
</comment>
<evidence type="ECO:0000256" key="9">
    <source>
        <dbReference type="ARBA" id="ARBA00022763"/>
    </source>
</evidence>
<dbReference type="GeneID" id="63787547"/>
<evidence type="ECO:0000256" key="2">
    <source>
        <dbReference type="ARBA" id="ARBA00004906"/>
    </source>
</evidence>
<accession>A0A1Y2FU63</accession>
<keyword evidence="8" id="KW-0677">Repeat</keyword>
<dbReference type="InterPro" id="IPR015943">
    <property type="entry name" value="WD40/YVTN_repeat-like_dom_sf"/>
</dbReference>
<dbReference type="InterPro" id="IPR013915">
    <property type="entry name" value="Prp19_cc"/>
</dbReference>
<dbReference type="RefSeq" id="XP_040727417.1">
    <property type="nucleotide sequence ID" value="XM_040870948.1"/>
</dbReference>
<dbReference type="Gene3D" id="3.30.40.10">
    <property type="entry name" value="Zinc/RING finger domain, C3HC4 (zinc finger)"/>
    <property type="match status" value="1"/>
</dbReference>
<dbReference type="GO" id="GO:0006281">
    <property type="term" value="P:DNA repair"/>
    <property type="evidence" value="ECO:0007669"/>
    <property type="project" value="UniProtKB-KW"/>
</dbReference>
<comment type="similarity">
    <text evidence="3 14">Belongs to the WD repeat PRP19 family.</text>
</comment>
<dbReference type="InterPro" id="IPR003613">
    <property type="entry name" value="Ubox_domain"/>
</dbReference>
<evidence type="ECO:0000256" key="11">
    <source>
        <dbReference type="ARBA" id="ARBA00023187"/>
    </source>
</evidence>
<dbReference type="GO" id="GO:0071006">
    <property type="term" value="C:U2-type catalytic step 1 spliceosome"/>
    <property type="evidence" value="ECO:0007669"/>
    <property type="project" value="TreeGrafter"/>
</dbReference>
<keyword evidence="11 14" id="KW-0508">mRNA splicing</keyword>
<evidence type="ECO:0000256" key="12">
    <source>
        <dbReference type="ARBA" id="ARBA00023204"/>
    </source>
</evidence>
<keyword evidence="12 14" id="KW-0234">DNA repair</keyword>
<dbReference type="STRING" id="56484.A0A1Y2FU63"/>
<dbReference type="PANTHER" id="PTHR43995:SF1">
    <property type="entry name" value="PRE-MRNA-PROCESSING FACTOR 19"/>
    <property type="match status" value="1"/>
</dbReference>
<dbReference type="InterPro" id="IPR001680">
    <property type="entry name" value="WD40_rpt"/>
</dbReference>
<reference evidence="17 18" key="1">
    <citation type="submission" date="2016-07" db="EMBL/GenBank/DDBJ databases">
        <title>Pervasive Adenine N6-methylation of Active Genes in Fungi.</title>
        <authorList>
            <consortium name="DOE Joint Genome Institute"/>
            <person name="Mondo S.J."/>
            <person name="Dannebaum R.O."/>
            <person name="Kuo R.C."/>
            <person name="Labutti K."/>
            <person name="Haridas S."/>
            <person name="Kuo A."/>
            <person name="Salamov A."/>
            <person name="Ahrendt S.R."/>
            <person name="Lipzen A."/>
            <person name="Sullivan W."/>
            <person name="Andreopoulos W.B."/>
            <person name="Clum A."/>
            <person name="Lindquist E."/>
            <person name="Daum C."/>
            <person name="Ramamoorthy G.K."/>
            <person name="Gryganskyi A."/>
            <person name="Culley D."/>
            <person name="Magnuson J.K."/>
            <person name="James T.Y."/>
            <person name="O'Malley M.A."/>
            <person name="Stajich J.E."/>
            <person name="Spatafora J.W."/>
            <person name="Visel A."/>
            <person name="Grigoriev I.V."/>
        </authorList>
    </citation>
    <scope>NUCLEOTIDE SEQUENCE [LARGE SCALE GENOMIC DNA]</scope>
    <source>
        <strain evidence="17 18">12-1054</strain>
    </source>
</reference>
<dbReference type="FunFam" id="3.30.40.10:FF:000027">
    <property type="entry name" value="Pre-mRNA-processing factor 19, putative"/>
    <property type="match status" value="1"/>
</dbReference>
<dbReference type="AlphaFoldDB" id="A0A1Y2FU63"/>
<dbReference type="Pfam" id="PF12894">
    <property type="entry name" value="ANAPC4_WD40"/>
    <property type="match status" value="1"/>
</dbReference>
<evidence type="ECO:0000256" key="7">
    <source>
        <dbReference type="ARBA" id="ARBA00022728"/>
    </source>
</evidence>
<dbReference type="PROSITE" id="PS51698">
    <property type="entry name" value="U_BOX"/>
    <property type="match status" value="1"/>
</dbReference>
<keyword evidence="13 14" id="KW-0539">Nucleus</keyword>
<organism evidence="17 18">
    <name type="scientific">Protomyces lactucae-debilis</name>
    <dbReference type="NCBI Taxonomy" id="2754530"/>
    <lineage>
        <taxon>Eukaryota</taxon>
        <taxon>Fungi</taxon>
        <taxon>Dikarya</taxon>
        <taxon>Ascomycota</taxon>
        <taxon>Taphrinomycotina</taxon>
        <taxon>Taphrinomycetes</taxon>
        <taxon>Taphrinales</taxon>
        <taxon>Protomycetaceae</taxon>
        <taxon>Protomyces</taxon>
    </lineage>
</organism>
<evidence type="ECO:0000256" key="6">
    <source>
        <dbReference type="ARBA" id="ARBA00022679"/>
    </source>
</evidence>
<dbReference type="OrthoDB" id="687049at2759"/>
<evidence type="ECO:0000256" key="10">
    <source>
        <dbReference type="ARBA" id="ARBA00022786"/>
    </source>
</evidence>